<keyword evidence="4" id="KW-1185">Reference proteome</keyword>
<evidence type="ECO:0000313" key="4">
    <source>
        <dbReference type="Proteomes" id="UP000292686"/>
    </source>
</evidence>
<feature type="transmembrane region" description="Helical" evidence="1">
    <location>
        <begin position="73"/>
        <end position="91"/>
    </location>
</feature>
<gene>
    <name evidence="2" type="ORF">BJ972_002244</name>
    <name evidence="3" type="ORF">ESP50_02540</name>
</gene>
<keyword evidence="1" id="KW-0812">Transmembrane</keyword>
<dbReference type="Proteomes" id="UP000581087">
    <property type="component" value="Unassembled WGS sequence"/>
</dbReference>
<comment type="caution">
    <text evidence="3">The sequence shown here is derived from an EMBL/GenBank/DDBJ whole genome shotgun (WGS) entry which is preliminary data.</text>
</comment>
<accession>A0A4Q2M782</accession>
<dbReference type="InterPro" id="IPR050583">
    <property type="entry name" value="Mycobacterial_A85_antigen"/>
</dbReference>
<dbReference type="Gene3D" id="3.40.50.1820">
    <property type="entry name" value="alpha/beta hydrolase"/>
    <property type="match status" value="1"/>
</dbReference>
<reference evidence="3 4" key="1">
    <citation type="submission" date="2019-01" db="EMBL/GenBank/DDBJ databases">
        <title>Agromyces.</title>
        <authorList>
            <person name="Li J."/>
        </authorList>
    </citation>
    <scope>NUCLEOTIDE SEQUENCE [LARGE SCALE GENOMIC DNA]</scope>
    <source>
        <strain evidence="3 4">DSM 23870</strain>
    </source>
</reference>
<dbReference type="AlphaFoldDB" id="A0A4Q2M782"/>
<dbReference type="InterPro" id="IPR000801">
    <property type="entry name" value="Esterase-like"/>
</dbReference>
<keyword evidence="1" id="KW-0472">Membrane</keyword>
<dbReference type="Pfam" id="PF00756">
    <property type="entry name" value="Esterase"/>
    <property type="match status" value="1"/>
</dbReference>
<keyword evidence="1" id="KW-1133">Transmembrane helix</keyword>
<dbReference type="RefSeq" id="WP_129172348.1">
    <property type="nucleotide sequence ID" value="NZ_JACCBI010000001.1"/>
</dbReference>
<dbReference type="SUPFAM" id="SSF53474">
    <property type="entry name" value="alpha/beta-Hydrolases"/>
    <property type="match status" value="1"/>
</dbReference>
<evidence type="ECO:0000313" key="3">
    <source>
        <dbReference type="EMBL" id="RXZ88085.1"/>
    </source>
</evidence>
<proteinExistence type="predicted"/>
<organism evidence="3 4">
    <name type="scientific">Agromyces atrinae</name>
    <dbReference type="NCBI Taxonomy" id="592376"/>
    <lineage>
        <taxon>Bacteria</taxon>
        <taxon>Bacillati</taxon>
        <taxon>Actinomycetota</taxon>
        <taxon>Actinomycetes</taxon>
        <taxon>Micrococcales</taxon>
        <taxon>Microbacteriaceae</taxon>
        <taxon>Agromyces</taxon>
    </lineage>
</organism>
<dbReference type="OrthoDB" id="3723842at2"/>
<feature type="transmembrane region" description="Helical" evidence="1">
    <location>
        <begin position="103"/>
        <end position="125"/>
    </location>
</feature>
<dbReference type="PANTHER" id="PTHR48098">
    <property type="entry name" value="ENTEROCHELIN ESTERASE-RELATED"/>
    <property type="match status" value="1"/>
</dbReference>
<feature type="transmembrane region" description="Helical" evidence="1">
    <location>
        <begin position="38"/>
        <end position="61"/>
    </location>
</feature>
<dbReference type="Proteomes" id="UP000292686">
    <property type="component" value="Unassembled WGS sequence"/>
</dbReference>
<evidence type="ECO:0000256" key="1">
    <source>
        <dbReference type="SAM" id="Phobius"/>
    </source>
</evidence>
<name>A0A4Q2M782_9MICO</name>
<reference evidence="2 5" key="2">
    <citation type="submission" date="2020-07" db="EMBL/GenBank/DDBJ databases">
        <title>Sequencing the genomes of 1000 actinobacteria strains.</title>
        <authorList>
            <person name="Klenk H.-P."/>
        </authorList>
    </citation>
    <scope>NUCLEOTIDE SEQUENCE [LARGE SCALE GENOMIC DNA]</scope>
    <source>
        <strain evidence="2 5">DSM 23870</strain>
    </source>
</reference>
<dbReference type="EMBL" id="JACCBI010000001">
    <property type="protein sequence ID" value="NYD67725.1"/>
    <property type="molecule type" value="Genomic_DNA"/>
</dbReference>
<evidence type="ECO:0000313" key="5">
    <source>
        <dbReference type="Proteomes" id="UP000581087"/>
    </source>
</evidence>
<evidence type="ECO:0000313" key="2">
    <source>
        <dbReference type="EMBL" id="NYD67725.1"/>
    </source>
</evidence>
<dbReference type="GO" id="GO:0016747">
    <property type="term" value="F:acyltransferase activity, transferring groups other than amino-acyl groups"/>
    <property type="evidence" value="ECO:0007669"/>
    <property type="project" value="TreeGrafter"/>
</dbReference>
<dbReference type="InterPro" id="IPR029058">
    <property type="entry name" value="AB_hydrolase_fold"/>
</dbReference>
<protein>
    <submittedName>
        <fullName evidence="2 3">Esterase</fullName>
    </submittedName>
</protein>
<dbReference type="EMBL" id="SDPM01000001">
    <property type="protein sequence ID" value="RXZ88085.1"/>
    <property type="molecule type" value="Genomic_DNA"/>
</dbReference>
<sequence>MNALLDLEVAAGPVLVGLCVVAIALVILLLAREATLRWAVTALIAVVAGAGLGLLALWFVVDVADAFGGPVNLATGIMVPAASAGIALAIVSLPRARRWRRVVAIIAIPVFALTAGLVIVGAYGIQRTIGDILYIDTTPLAPSTQPATALPDPLWQSWEAPADMPATGEWGVVDPPIGNAASGFDARPAQVYYPPAALVASPPELPLLVFMMGQPGEPSARVLASTLDDFAARHDGLAPIVLVVDQLGAPTADPLCLDTVRGNAETYLSADVVDWARSNLGVSSDRTRWIVGGYSNGGQCAAYLGAVYPETFGNIIAIAPEEFAGESFRGEVLDSVFGGDQAAYDAVKTPNILAAGDYPDSWAVFAVGADDPGYIPDTKILAAAARDAGMRTEIRVLPGTDHGVSVIERGLAFGLETLAPRLGLAR</sequence>
<feature type="transmembrane region" description="Helical" evidence="1">
    <location>
        <begin position="12"/>
        <end position="31"/>
    </location>
</feature>
<dbReference type="PANTHER" id="PTHR48098:SF1">
    <property type="entry name" value="DIACYLGLYCEROL ACYLTRANSFERASE_MYCOLYLTRANSFERASE AG85A"/>
    <property type="match status" value="1"/>
</dbReference>